<accession>A0A127PB08</accession>
<organism evidence="1">
    <name type="scientific">Collimonas fungivorans</name>
    <dbReference type="NCBI Taxonomy" id="158899"/>
    <lineage>
        <taxon>Bacteria</taxon>
        <taxon>Pseudomonadati</taxon>
        <taxon>Pseudomonadota</taxon>
        <taxon>Betaproteobacteria</taxon>
        <taxon>Burkholderiales</taxon>
        <taxon>Oxalobacteraceae</taxon>
        <taxon>Collimonas</taxon>
    </lineage>
</organism>
<gene>
    <name evidence="1" type="ORF">CFter6_2315</name>
</gene>
<protein>
    <submittedName>
        <fullName evidence="1">Uncharacterized protein</fullName>
    </submittedName>
</protein>
<dbReference type="Proteomes" id="UP000072421">
    <property type="component" value="Chromosome"/>
</dbReference>
<dbReference type="AlphaFoldDB" id="A0A127PB08"/>
<evidence type="ECO:0000313" key="2">
    <source>
        <dbReference type="Proteomes" id="UP000072421"/>
    </source>
</evidence>
<dbReference type="EMBL" id="CP013232">
    <property type="protein sequence ID" value="AMO94996.1"/>
    <property type="molecule type" value="Genomic_DNA"/>
</dbReference>
<proteinExistence type="predicted"/>
<dbReference type="PATRIC" id="fig|158899.10.peg.2311"/>
<evidence type="ECO:0000313" key="1">
    <source>
        <dbReference type="EMBL" id="AMO94996.1"/>
    </source>
</evidence>
<sequence length="56" mass="6113">MSVFDKTENILLLRGASAGDGESLVAGGSFGQAGLRIDFMLVFFEIFRPAQREVFT</sequence>
<reference evidence="1 2" key="1">
    <citation type="submission" date="2015-11" db="EMBL/GenBank/DDBJ databases">
        <title>Exploring the genomic traits of fungus-feeding bacterial genus Collimonas.</title>
        <authorList>
            <person name="Song C."/>
            <person name="Schmidt R."/>
            <person name="de Jager V."/>
            <person name="Krzyzanowska D."/>
            <person name="Jongedijk E."/>
            <person name="Cankar K."/>
            <person name="Beekwilder J."/>
            <person name="van Veen A."/>
            <person name="de Boer W."/>
            <person name="van Veen J.A."/>
            <person name="Garbeva P."/>
        </authorList>
    </citation>
    <scope>NUCLEOTIDE SEQUENCE [LARGE SCALE GENOMIC DNA]</scope>
    <source>
        <strain evidence="1 2">Ter6</strain>
    </source>
</reference>
<name>A0A127PB08_9BURK</name>